<keyword evidence="6 13" id="KW-0808">Transferase</keyword>
<evidence type="ECO:0000256" key="10">
    <source>
        <dbReference type="ARBA" id="ARBA00022840"/>
    </source>
</evidence>
<dbReference type="Gene3D" id="3.40.50.620">
    <property type="entry name" value="HUPs"/>
    <property type="match status" value="1"/>
</dbReference>
<dbReference type="InterPro" id="IPR023468">
    <property type="entry name" value="Riboflavin_kinase"/>
</dbReference>
<feature type="domain" description="FAD synthetase" evidence="12">
    <location>
        <begin position="17"/>
        <end position="168"/>
    </location>
</feature>
<name>A0A845DRR6_9BACI</name>
<keyword evidence="10" id="KW-0067">ATP-binding</keyword>
<dbReference type="SUPFAM" id="SSF52374">
    <property type="entry name" value="Nucleotidylyl transferase"/>
    <property type="match status" value="1"/>
</dbReference>
<protein>
    <recommendedName>
        <fullName evidence="3">FAD synthase</fullName>
        <ecNumber evidence="3">2.7.7.2</ecNumber>
    </recommendedName>
</protein>
<accession>A0A845DRR6</accession>
<dbReference type="UniPathway" id="UPA00277">
    <property type="reaction ID" value="UER00407"/>
</dbReference>
<dbReference type="PANTHER" id="PTHR22749:SF6">
    <property type="entry name" value="RIBOFLAVIN KINASE"/>
    <property type="match status" value="1"/>
</dbReference>
<comment type="similarity">
    <text evidence="2">Belongs to the RibF family.</text>
</comment>
<comment type="pathway">
    <text evidence="1">Cofactor biosynthesis; FAD biosynthesis; FAD from FMN: step 1/1.</text>
</comment>
<organism evidence="13 14">
    <name type="scientific">Halobacillus litoralis</name>
    <dbReference type="NCBI Taxonomy" id="45668"/>
    <lineage>
        <taxon>Bacteria</taxon>
        <taxon>Bacillati</taxon>
        <taxon>Bacillota</taxon>
        <taxon>Bacilli</taxon>
        <taxon>Bacillales</taxon>
        <taxon>Bacillaceae</taxon>
        <taxon>Halobacillus</taxon>
    </lineage>
</organism>
<dbReference type="GO" id="GO:0009398">
    <property type="term" value="P:FMN biosynthetic process"/>
    <property type="evidence" value="ECO:0007669"/>
    <property type="project" value="TreeGrafter"/>
</dbReference>
<dbReference type="InterPro" id="IPR015864">
    <property type="entry name" value="FAD_synthase"/>
</dbReference>
<dbReference type="GO" id="GO:0003919">
    <property type="term" value="F:FMN adenylyltransferase activity"/>
    <property type="evidence" value="ECO:0007669"/>
    <property type="project" value="UniProtKB-EC"/>
</dbReference>
<evidence type="ECO:0000259" key="12">
    <source>
        <dbReference type="Pfam" id="PF06574"/>
    </source>
</evidence>
<evidence type="ECO:0000313" key="14">
    <source>
        <dbReference type="Proteomes" id="UP000460949"/>
    </source>
</evidence>
<comment type="catalytic activity">
    <reaction evidence="11">
        <text>FMN + ATP + H(+) = FAD + diphosphate</text>
        <dbReference type="Rhea" id="RHEA:17237"/>
        <dbReference type="ChEBI" id="CHEBI:15378"/>
        <dbReference type="ChEBI" id="CHEBI:30616"/>
        <dbReference type="ChEBI" id="CHEBI:33019"/>
        <dbReference type="ChEBI" id="CHEBI:57692"/>
        <dbReference type="ChEBI" id="CHEBI:58210"/>
        <dbReference type="EC" id="2.7.7.2"/>
    </reaction>
</comment>
<evidence type="ECO:0000256" key="9">
    <source>
        <dbReference type="ARBA" id="ARBA00022827"/>
    </source>
</evidence>
<keyword evidence="7 13" id="KW-0548">Nucleotidyltransferase</keyword>
<evidence type="ECO:0000256" key="7">
    <source>
        <dbReference type="ARBA" id="ARBA00022695"/>
    </source>
</evidence>
<gene>
    <name evidence="13" type="ORF">GLW04_04985</name>
</gene>
<dbReference type="Pfam" id="PF06574">
    <property type="entry name" value="FAD_syn"/>
    <property type="match status" value="1"/>
</dbReference>
<dbReference type="InterPro" id="IPR004821">
    <property type="entry name" value="Cyt_trans-like"/>
</dbReference>
<dbReference type="GO" id="GO:0006747">
    <property type="term" value="P:FAD biosynthetic process"/>
    <property type="evidence" value="ECO:0007669"/>
    <property type="project" value="UniProtKB-UniPathway"/>
</dbReference>
<keyword evidence="8" id="KW-0547">Nucleotide-binding</keyword>
<dbReference type="CDD" id="cd02064">
    <property type="entry name" value="FAD_synthetase_N"/>
    <property type="match status" value="1"/>
</dbReference>
<evidence type="ECO:0000313" key="13">
    <source>
        <dbReference type="EMBL" id="MYL19235.1"/>
    </source>
</evidence>
<dbReference type="GO" id="GO:0005524">
    <property type="term" value="F:ATP binding"/>
    <property type="evidence" value="ECO:0007669"/>
    <property type="project" value="UniProtKB-KW"/>
</dbReference>
<keyword evidence="4" id="KW-0285">Flavoprotein</keyword>
<evidence type="ECO:0000256" key="8">
    <source>
        <dbReference type="ARBA" id="ARBA00022741"/>
    </source>
</evidence>
<evidence type="ECO:0000256" key="1">
    <source>
        <dbReference type="ARBA" id="ARBA00004726"/>
    </source>
</evidence>
<dbReference type="InterPro" id="IPR014729">
    <property type="entry name" value="Rossmann-like_a/b/a_fold"/>
</dbReference>
<dbReference type="EMBL" id="WMET01000001">
    <property type="protein sequence ID" value="MYL19235.1"/>
    <property type="molecule type" value="Genomic_DNA"/>
</dbReference>
<evidence type="ECO:0000256" key="5">
    <source>
        <dbReference type="ARBA" id="ARBA00022643"/>
    </source>
</evidence>
<evidence type="ECO:0000256" key="11">
    <source>
        <dbReference type="ARBA" id="ARBA00049494"/>
    </source>
</evidence>
<dbReference type="Proteomes" id="UP000460949">
    <property type="component" value="Unassembled WGS sequence"/>
</dbReference>
<dbReference type="GO" id="GO:0008531">
    <property type="term" value="F:riboflavin kinase activity"/>
    <property type="evidence" value="ECO:0007669"/>
    <property type="project" value="TreeGrafter"/>
</dbReference>
<evidence type="ECO:0000256" key="3">
    <source>
        <dbReference type="ARBA" id="ARBA00012393"/>
    </source>
</evidence>
<proteinExistence type="inferred from homology"/>
<keyword evidence="5" id="KW-0288">FMN</keyword>
<sequence>METFYLTYQSADFPVPDPNVMAVGFFDGVHKGHQKVIETAVSEAERTGVSSSVMTFDPHPSVVLGKGRPHVSYITPVQEKERILSGMGVDYLFVVTFDKELAALSPQDFVEHFFVSLRVTHVVAGFDFTFGHKGKGTMKDLPHYAKGRFTQTTVAKVEKDTEKVSSTRIRKLLETGNITAVNHLLGRPFSVEGEVDGPDSSRKIRFFPSDEYLFPPAGVYYSKIFIQGKPLSAAVTISERGSGREHHVCWTAAFLGELPIEPKAAACIQFLSRAEGPDEDGEEDIQRFFGLE</sequence>
<dbReference type="FunFam" id="3.40.50.620:FF:000021">
    <property type="entry name" value="Riboflavin biosynthesis protein"/>
    <property type="match status" value="1"/>
</dbReference>
<evidence type="ECO:0000256" key="2">
    <source>
        <dbReference type="ARBA" id="ARBA00010214"/>
    </source>
</evidence>
<dbReference type="NCBIfam" id="TIGR00125">
    <property type="entry name" value="cyt_tran_rel"/>
    <property type="match status" value="1"/>
</dbReference>
<evidence type="ECO:0000256" key="4">
    <source>
        <dbReference type="ARBA" id="ARBA00022630"/>
    </source>
</evidence>
<dbReference type="EC" id="2.7.7.2" evidence="3"/>
<keyword evidence="9" id="KW-0274">FAD</keyword>
<reference evidence="13 14" key="1">
    <citation type="submission" date="2019-11" db="EMBL/GenBank/DDBJ databases">
        <title>Genome sequences of 17 halophilic strains isolated from different environments.</title>
        <authorList>
            <person name="Furrow R.E."/>
        </authorList>
    </citation>
    <scope>NUCLEOTIDE SEQUENCE [LARGE SCALE GENOMIC DNA]</scope>
    <source>
        <strain evidence="13 14">22511_23_Filter</strain>
    </source>
</reference>
<dbReference type="AlphaFoldDB" id="A0A845DRR6"/>
<dbReference type="GO" id="GO:0009231">
    <property type="term" value="P:riboflavin biosynthetic process"/>
    <property type="evidence" value="ECO:0007669"/>
    <property type="project" value="InterPro"/>
</dbReference>
<evidence type="ECO:0000256" key="6">
    <source>
        <dbReference type="ARBA" id="ARBA00022679"/>
    </source>
</evidence>
<comment type="caution">
    <text evidence="13">The sequence shown here is derived from an EMBL/GenBank/DDBJ whole genome shotgun (WGS) entry which is preliminary data.</text>
</comment>
<dbReference type="PANTHER" id="PTHR22749">
    <property type="entry name" value="RIBOFLAVIN KINASE/FMN ADENYLYLTRANSFERASE"/>
    <property type="match status" value="1"/>
</dbReference>